<keyword evidence="3" id="KW-0560">Oxidoreductase</keyword>
<evidence type="ECO:0000256" key="2">
    <source>
        <dbReference type="ARBA" id="ARBA00022857"/>
    </source>
</evidence>
<dbReference type="GO" id="GO:0016491">
    <property type="term" value="F:oxidoreductase activity"/>
    <property type="evidence" value="ECO:0007669"/>
    <property type="project" value="UniProtKB-KW"/>
</dbReference>
<evidence type="ECO:0000313" key="6">
    <source>
        <dbReference type="Proteomes" id="UP000250140"/>
    </source>
</evidence>
<evidence type="ECO:0000256" key="4">
    <source>
        <dbReference type="SAM" id="Phobius"/>
    </source>
</evidence>
<proteinExistence type="inferred from homology"/>
<dbReference type="CDD" id="cd05233">
    <property type="entry name" value="SDR_c"/>
    <property type="match status" value="1"/>
</dbReference>
<keyword evidence="4" id="KW-0472">Membrane</keyword>
<dbReference type="SUPFAM" id="SSF51735">
    <property type="entry name" value="NAD(P)-binding Rossmann-fold domains"/>
    <property type="match status" value="1"/>
</dbReference>
<protein>
    <submittedName>
        <fullName evidence="5">NAD(P)-binding protein</fullName>
    </submittedName>
</protein>
<dbReference type="PROSITE" id="PS00061">
    <property type="entry name" value="ADH_SHORT"/>
    <property type="match status" value="1"/>
</dbReference>
<dbReference type="InterPro" id="IPR052178">
    <property type="entry name" value="Sec_Metab_Biosynth_SDR"/>
</dbReference>
<comment type="similarity">
    <text evidence="1">Belongs to the short-chain dehydrogenases/reductases (SDR) family.</text>
</comment>
<accession>A0A8E2F1B8</accession>
<dbReference type="InterPro" id="IPR020904">
    <property type="entry name" value="Sc_DH/Rdtase_CS"/>
</dbReference>
<evidence type="ECO:0000313" key="5">
    <source>
        <dbReference type="EMBL" id="OCL08490.1"/>
    </source>
</evidence>
<dbReference type="EMBL" id="KV749649">
    <property type="protein sequence ID" value="OCL08490.1"/>
    <property type="molecule type" value="Genomic_DNA"/>
</dbReference>
<keyword evidence="4" id="KW-0812">Transmembrane</keyword>
<name>A0A8E2F1B8_9PEZI</name>
<dbReference type="Gene3D" id="3.40.50.720">
    <property type="entry name" value="NAD(P)-binding Rossmann-like Domain"/>
    <property type="match status" value="1"/>
</dbReference>
<dbReference type="AlphaFoldDB" id="A0A8E2F1B8"/>
<keyword evidence="2" id="KW-0521">NADP</keyword>
<organism evidence="5 6">
    <name type="scientific">Glonium stellatum</name>
    <dbReference type="NCBI Taxonomy" id="574774"/>
    <lineage>
        <taxon>Eukaryota</taxon>
        <taxon>Fungi</taxon>
        <taxon>Dikarya</taxon>
        <taxon>Ascomycota</taxon>
        <taxon>Pezizomycotina</taxon>
        <taxon>Dothideomycetes</taxon>
        <taxon>Pleosporomycetidae</taxon>
        <taxon>Gloniales</taxon>
        <taxon>Gloniaceae</taxon>
        <taxon>Glonium</taxon>
    </lineage>
</organism>
<dbReference type="Proteomes" id="UP000250140">
    <property type="component" value="Unassembled WGS sequence"/>
</dbReference>
<sequence length="153" mass="16602">MSEFEDAFVINSTACFYALLAFLPLLDARNSSEKSLTRETRIKSQFIATSSIGTFSRRPGMGFAYAASKAAVIHMVKQMAMYLAPYHVRCNTFCPGIYPSVMSQEMMGTADLTKEGTILQDIVPATRVGTEEDVAGAMLFLAVAPVSGIVRAI</sequence>
<dbReference type="Pfam" id="PF13561">
    <property type="entry name" value="adh_short_C2"/>
    <property type="match status" value="1"/>
</dbReference>
<dbReference type="InterPro" id="IPR036291">
    <property type="entry name" value="NAD(P)-bd_dom_sf"/>
</dbReference>
<reference evidence="5 6" key="1">
    <citation type="journal article" date="2016" name="Nat. Commun.">
        <title>Ectomycorrhizal ecology is imprinted in the genome of the dominant symbiotic fungus Cenococcum geophilum.</title>
        <authorList>
            <consortium name="DOE Joint Genome Institute"/>
            <person name="Peter M."/>
            <person name="Kohler A."/>
            <person name="Ohm R.A."/>
            <person name="Kuo A."/>
            <person name="Krutzmann J."/>
            <person name="Morin E."/>
            <person name="Arend M."/>
            <person name="Barry K.W."/>
            <person name="Binder M."/>
            <person name="Choi C."/>
            <person name="Clum A."/>
            <person name="Copeland A."/>
            <person name="Grisel N."/>
            <person name="Haridas S."/>
            <person name="Kipfer T."/>
            <person name="LaButti K."/>
            <person name="Lindquist E."/>
            <person name="Lipzen A."/>
            <person name="Maire R."/>
            <person name="Meier B."/>
            <person name="Mihaltcheva S."/>
            <person name="Molinier V."/>
            <person name="Murat C."/>
            <person name="Poggeler S."/>
            <person name="Quandt C.A."/>
            <person name="Sperisen C."/>
            <person name="Tritt A."/>
            <person name="Tisserant E."/>
            <person name="Crous P.W."/>
            <person name="Henrissat B."/>
            <person name="Nehls U."/>
            <person name="Egli S."/>
            <person name="Spatafora J.W."/>
            <person name="Grigoriev I.V."/>
            <person name="Martin F.M."/>
        </authorList>
    </citation>
    <scope>NUCLEOTIDE SEQUENCE [LARGE SCALE GENOMIC DNA]</scope>
    <source>
        <strain evidence="5 6">CBS 207.34</strain>
    </source>
</reference>
<dbReference type="PANTHER" id="PTHR43618:SF18">
    <property type="entry name" value="SHORT CHAIN DEHYDROGENASE_REDUCTASE FAMILY (AFU_ORTHOLOGUE AFUA_5G12480)"/>
    <property type="match status" value="1"/>
</dbReference>
<evidence type="ECO:0000256" key="1">
    <source>
        <dbReference type="ARBA" id="ARBA00006484"/>
    </source>
</evidence>
<dbReference type="InterPro" id="IPR002347">
    <property type="entry name" value="SDR_fam"/>
</dbReference>
<evidence type="ECO:0000256" key="3">
    <source>
        <dbReference type="ARBA" id="ARBA00023002"/>
    </source>
</evidence>
<gene>
    <name evidence="5" type="ORF">AOQ84DRAFT_364075</name>
</gene>
<keyword evidence="6" id="KW-1185">Reference proteome</keyword>
<dbReference type="PANTHER" id="PTHR43618">
    <property type="entry name" value="7-ALPHA-HYDROXYSTEROID DEHYDROGENASE"/>
    <property type="match status" value="1"/>
</dbReference>
<keyword evidence="4" id="KW-1133">Transmembrane helix</keyword>
<dbReference type="PRINTS" id="PR00081">
    <property type="entry name" value="GDHRDH"/>
</dbReference>
<dbReference type="OrthoDB" id="2898618at2759"/>
<feature type="transmembrane region" description="Helical" evidence="4">
    <location>
        <begin position="6"/>
        <end position="26"/>
    </location>
</feature>